<keyword evidence="1" id="KW-0808">Transferase</keyword>
<dbReference type="GO" id="GO:0016740">
    <property type="term" value="F:transferase activity"/>
    <property type="evidence" value="ECO:0007669"/>
    <property type="project" value="UniProtKB-KW"/>
</dbReference>
<sequence>MESNKFKILNTVNFDKYSLGIILSKTFLAQAKTKGIKILCGHLMYFMHNVDLWCQWFIRLGIQPITVTDDISTINEDDLCVVIAQVFDKCPAKHYIAIQTENFTTIGQYPESYNTTVDKNKCLNVLQNAYVVWDYSISNIEYLMTNHQINKIVPIGVMFSDNTSLFKTIYLSNNFENRNIDIIVSTNTPRRVEFTKLLQEKQLKCGSVWRTALPSVIHTCKIFLNIHAYGEISALEIHRLFDLRNCQIVIVSEQSADVDYQNTFNKIPFLKLEDIPDFCHKLCNDKELWNKYLEDQLNMWKRITNDVIHQELESVLYI</sequence>
<reference evidence="1" key="1">
    <citation type="submission" date="2018-10" db="EMBL/GenBank/DDBJ databases">
        <title>Hidden diversity of soil giant viruses.</title>
        <authorList>
            <person name="Schulz F."/>
            <person name="Alteio L."/>
            <person name="Goudeau D."/>
            <person name="Ryan E.M."/>
            <person name="Malmstrom R.R."/>
            <person name="Blanchard J."/>
            <person name="Woyke T."/>
        </authorList>
    </citation>
    <scope>NUCLEOTIDE SEQUENCE</scope>
    <source>
        <strain evidence="1">EDV1</strain>
    </source>
</reference>
<dbReference type="EMBL" id="MK072074">
    <property type="protein sequence ID" value="AYV78299.1"/>
    <property type="molecule type" value="Genomic_DNA"/>
</dbReference>
<name>A0A3G4ZY22_9VIRU</name>
<evidence type="ECO:0000313" key="1">
    <source>
        <dbReference type="EMBL" id="AYV78299.1"/>
    </source>
</evidence>
<proteinExistence type="predicted"/>
<organism evidence="1">
    <name type="scientific">Edafosvirus sp</name>
    <dbReference type="NCBI Taxonomy" id="2487765"/>
    <lineage>
        <taxon>Viruses</taxon>
        <taxon>Varidnaviria</taxon>
        <taxon>Bamfordvirae</taxon>
        <taxon>Nucleocytoviricota</taxon>
        <taxon>Megaviricetes</taxon>
        <taxon>Imitervirales</taxon>
        <taxon>Mimiviridae</taxon>
        <taxon>Klosneuvirinae</taxon>
    </lineage>
</organism>
<accession>A0A3G4ZY22</accession>
<protein>
    <submittedName>
        <fullName evidence="1">Putative glycosyltransferase</fullName>
    </submittedName>
</protein>
<gene>
    <name evidence="1" type="ORF">Edafosvirus9_13</name>
</gene>